<evidence type="ECO:0000256" key="1">
    <source>
        <dbReference type="SAM" id="Phobius"/>
    </source>
</evidence>
<feature type="transmembrane region" description="Helical" evidence="1">
    <location>
        <begin position="59"/>
        <end position="80"/>
    </location>
</feature>
<feature type="transmembrane region" description="Helical" evidence="1">
    <location>
        <begin position="20"/>
        <end position="39"/>
    </location>
</feature>
<evidence type="ECO:0000313" key="3">
    <source>
        <dbReference type="Proteomes" id="UP001224674"/>
    </source>
</evidence>
<dbReference type="GO" id="GO:0140359">
    <property type="term" value="F:ABC-type transporter activity"/>
    <property type="evidence" value="ECO:0007669"/>
    <property type="project" value="InterPro"/>
</dbReference>
<dbReference type="Proteomes" id="UP001224674">
    <property type="component" value="Chromosome"/>
</dbReference>
<sequence>MKRVITGELRRLFGTKIPAWAAVTALAAGAFFPAVISIVGPENATPPMPGLDTPEGLQIVLGITGLTLFLPALLGVFAVAGEYQHRTIVTTFITAPRRGTILVAKLLVYAFAGLGYGILLAASTGAVLLLHAGISGTPLGLAPADLARDLAGVALAAVAYTAIGVAVGAITRNLLLAAGIVLGWFYLIEPMIMLIPGINTAYPLLPGGATASLVGFTFLTDAMSAQLHLSGPSILSPWVGALVLFVYAAVAAAIAFVLPLRRDIA</sequence>
<accession>A0AAJ6AFU0</accession>
<protein>
    <submittedName>
        <fullName evidence="2">ABC transporter permease subunit</fullName>
    </submittedName>
</protein>
<dbReference type="PANTHER" id="PTHR37305">
    <property type="entry name" value="INTEGRAL MEMBRANE PROTEIN-RELATED"/>
    <property type="match status" value="1"/>
</dbReference>
<organism evidence="2 3">
    <name type="scientific">Auritidibacter ignavus</name>
    <dbReference type="NCBI Taxonomy" id="678932"/>
    <lineage>
        <taxon>Bacteria</taxon>
        <taxon>Bacillati</taxon>
        <taxon>Actinomycetota</taxon>
        <taxon>Actinomycetes</taxon>
        <taxon>Micrococcales</taxon>
        <taxon>Micrococcaceae</taxon>
        <taxon>Auritidibacter</taxon>
    </lineage>
</organism>
<dbReference type="EMBL" id="CP122566">
    <property type="protein sequence ID" value="WGH92510.1"/>
    <property type="molecule type" value="Genomic_DNA"/>
</dbReference>
<name>A0AAJ6AFU0_9MICC</name>
<proteinExistence type="predicted"/>
<dbReference type="PANTHER" id="PTHR37305:SF1">
    <property type="entry name" value="MEMBRANE PROTEIN"/>
    <property type="match status" value="1"/>
</dbReference>
<gene>
    <name evidence="2" type="ORF">QDX21_09335</name>
</gene>
<evidence type="ECO:0000313" key="2">
    <source>
        <dbReference type="EMBL" id="WGH92510.1"/>
    </source>
</evidence>
<feature type="transmembrane region" description="Helical" evidence="1">
    <location>
        <begin position="106"/>
        <end position="130"/>
    </location>
</feature>
<feature type="transmembrane region" description="Helical" evidence="1">
    <location>
        <begin position="150"/>
        <end position="167"/>
    </location>
</feature>
<reference evidence="2 3" key="1">
    <citation type="submission" date="2023-03" db="EMBL/GenBank/DDBJ databases">
        <title>Complete genome sequences of several Auritidibacter ignavus strains isolated from ear infections.</title>
        <authorList>
            <person name="Baehr T."/>
            <person name="Baumhoegger A.M."/>
        </authorList>
    </citation>
    <scope>NUCLEOTIDE SEQUENCE [LARGE SCALE GENOMIC DNA]</scope>
    <source>
        <strain evidence="2 3">BABAE-6</strain>
    </source>
</reference>
<keyword evidence="1" id="KW-0472">Membrane</keyword>
<dbReference type="AlphaFoldDB" id="A0AAJ6AFU0"/>
<keyword evidence="1" id="KW-0812">Transmembrane</keyword>
<keyword evidence="3" id="KW-1185">Reference proteome</keyword>
<feature type="transmembrane region" description="Helical" evidence="1">
    <location>
        <begin position="174"/>
        <end position="195"/>
    </location>
</feature>
<keyword evidence="1" id="KW-1133">Transmembrane helix</keyword>
<dbReference type="RefSeq" id="WP_279674560.1">
    <property type="nucleotide sequence ID" value="NZ_CP122566.1"/>
</dbReference>
<dbReference type="GO" id="GO:0005886">
    <property type="term" value="C:plasma membrane"/>
    <property type="evidence" value="ECO:0007669"/>
    <property type="project" value="UniProtKB-SubCell"/>
</dbReference>
<feature type="transmembrane region" description="Helical" evidence="1">
    <location>
        <begin position="238"/>
        <end position="260"/>
    </location>
</feature>